<evidence type="ECO:0000313" key="2">
    <source>
        <dbReference type="EMBL" id="QJA84379.1"/>
    </source>
</evidence>
<dbReference type="EMBL" id="MT141556">
    <property type="protein sequence ID" value="QJA66512.1"/>
    <property type="molecule type" value="Genomic_DNA"/>
</dbReference>
<protein>
    <submittedName>
        <fullName evidence="2">Uncharacterized protein</fullName>
    </submittedName>
</protein>
<name>A0A6M3KQQ1_9ZZZZ</name>
<sequence>MPEEKLRQYAMARMTEQDFEWLRKLAEEKQVSVSAAIRVLIQDEARRRGWNGKEAKHESQ</sequence>
<accession>A0A6M3KQQ1</accession>
<proteinExistence type="predicted"/>
<organism evidence="2">
    <name type="scientific">viral metagenome</name>
    <dbReference type="NCBI Taxonomy" id="1070528"/>
    <lineage>
        <taxon>unclassified sequences</taxon>
        <taxon>metagenomes</taxon>
        <taxon>organismal metagenomes</taxon>
    </lineage>
</organism>
<dbReference type="AlphaFoldDB" id="A0A6M3KQQ1"/>
<dbReference type="EMBL" id="MT142528">
    <property type="protein sequence ID" value="QJA84379.1"/>
    <property type="molecule type" value="Genomic_DNA"/>
</dbReference>
<evidence type="ECO:0000313" key="1">
    <source>
        <dbReference type="EMBL" id="QJA66512.1"/>
    </source>
</evidence>
<reference evidence="2" key="1">
    <citation type="submission" date="2020-03" db="EMBL/GenBank/DDBJ databases">
        <title>The deep terrestrial virosphere.</title>
        <authorList>
            <person name="Holmfeldt K."/>
            <person name="Nilsson E."/>
            <person name="Simone D."/>
            <person name="Lopez-Fernandez M."/>
            <person name="Wu X."/>
            <person name="de Brujin I."/>
            <person name="Lundin D."/>
            <person name="Andersson A."/>
            <person name="Bertilsson S."/>
            <person name="Dopson M."/>
        </authorList>
    </citation>
    <scope>NUCLEOTIDE SEQUENCE</scope>
    <source>
        <strain evidence="2">MM415A00199</strain>
        <strain evidence="1">MM415B00346</strain>
    </source>
</reference>
<gene>
    <name evidence="2" type="ORF">MM415A00199_0036</name>
    <name evidence="1" type="ORF">MM415B00346_0022</name>
</gene>